<sequence>MIEPTCDTASPDYVSLLINGLVSKLRVEGSKKAMMPRSRITPLKVGDKTVRDVMREIDTERQIFTAARDEACGLITTYVSAILSDLGSERNKLSPISCLPDEVLSLIFEAACTGQNHSQTAPLNIAAVPRAWRDVALCTPRIWTAITIFSASLFLPRSKGALIDIAAHSECSEDMLDYLALCLPHTDRWRPLNPHTQQWSLDDGPVCTDAKATVPRGFTEP</sequence>
<dbReference type="HOGENOM" id="CLU_1250474_0_0_1"/>
<dbReference type="InParanoid" id="A0A067MQ76"/>
<dbReference type="AlphaFoldDB" id="A0A067MQ76"/>
<dbReference type="EMBL" id="KL198041">
    <property type="protein sequence ID" value="KDQ13751.1"/>
    <property type="molecule type" value="Genomic_DNA"/>
</dbReference>
<dbReference type="STRING" id="930990.A0A067MQ76"/>
<name>A0A067MQ76_BOTB1</name>
<proteinExistence type="predicted"/>
<evidence type="ECO:0000313" key="2">
    <source>
        <dbReference type="Proteomes" id="UP000027195"/>
    </source>
</evidence>
<dbReference type="OrthoDB" id="3063971at2759"/>
<accession>A0A067MQ76</accession>
<keyword evidence="2" id="KW-1185">Reference proteome</keyword>
<dbReference type="Proteomes" id="UP000027195">
    <property type="component" value="Unassembled WGS sequence"/>
</dbReference>
<gene>
    <name evidence="1" type="ORF">BOTBODRAFT_175186</name>
</gene>
<organism evidence="1 2">
    <name type="scientific">Botryobasidium botryosum (strain FD-172 SS1)</name>
    <dbReference type="NCBI Taxonomy" id="930990"/>
    <lineage>
        <taxon>Eukaryota</taxon>
        <taxon>Fungi</taxon>
        <taxon>Dikarya</taxon>
        <taxon>Basidiomycota</taxon>
        <taxon>Agaricomycotina</taxon>
        <taxon>Agaricomycetes</taxon>
        <taxon>Cantharellales</taxon>
        <taxon>Botryobasidiaceae</taxon>
        <taxon>Botryobasidium</taxon>
    </lineage>
</organism>
<reference evidence="2" key="1">
    <citation type="journal article" date="2014" name="Proc. Natl. Acad. Sci. U.S.A.">
        <title>Extensive sampling of basidiomycete genomes demonstrates inadequacy of the white-rot/brown-rot paradigm for wood decay fungi.</title>
        <authorList>
            <person name="Riley R."/>
            <person name="Salamov A.A."/>
            <person name="Brown D.W."/>
            <person name="Nagy L.G."/>
            <person name="Floudas D."/>
            <person name="Held B.W."/>
            <person name="Levasseur A."/>
            <person name="Lombard V."/>
            <person name="Morin E."/>
            <person name="Otillar R."/>
            <person name="Lindquist E.A."/>
            <person name="Sun H."/>
            <person name="LaButti K.M."/>
            <person name="Schmutz J."/>
            <person name="Jabbour D."/>
            <person name="Luo H."/>
            <person name="Baker S.E."/>
            <person name="Pisabarro A.G."/>
            <person name="Walton J.D."/>
            <person name="Blanchette R.A."/>
            <person name="Henrissat B."/>
            <person name="Martin F."/>
            <person name="Cullen D."/>
            <person name="Hibbett D.S."/>
            <person name="Grigoriev I.V."/>
        </authorList>
    </citation>
    <scope>NUCLEOTIDE SEQUENCE [LARGE SCALE GENOMIC DNA]</scope>
    <source>
        <strain evidence="2">FD-172 SS1</strain>
    </source>
</reference>
<protein>
    <submittedName>
        <fullName evidence="1">Uncharacterized protein</fullName>
    </submittedName>
</protein>
<evidence type="ECO:0000313" key="1">
    <source>
        <dbReference type="EMBL" id="KDQ13751.1"/>
    </source>
</evidence>